<feature type="transmembrane region" description="Helical" evidence="2">
    <location>
        <begin position="394"/>
        <end position="414"/>
    </location>
</feature>
<keyword evidence="1" id="KW-0175">Coiled coil</keyword>
<accession>A6LGP9</accession>
<organism evidence="3 4">
    <name type="scientific">Parabacteroides distasonis (strain ATCC 8503 / DSM 20701 / CIP 104284 / JCM 5825 / NCTC 11152)</name>
    <dbReference type="NCBI Taxonomy" id="435591"/>
    <lineage>
        <taxon>Bacteria</taxon>
        <taxon>Pseudomonadati</taxon>
        <taxon>Bacteroidota</taxon>
        <taxon>Bacteroidia</taxon>
        <taxon>Bacteroidales</taxon>
        <taxon>Tannerellaceae</taxon>
        <taxon>Parabacteroides</taxon>
    </lineage>
</organism>
<keyword evidence="2" id="KW-0472">Membrane</keyword>
<feature type="transmembrane region" description="Helical" evidence="2">
    <location>
        <begin position="36"/>
        <end position="54"/>
    </location>
</feature>
<proteinExistence type="predicted"/>
<dbReference type="Gene3D" id="1.25.40.10">
    <property type="entry name" value="Tetratricopeptide repeat domain"/>
    <property type="match status" value="2"/>
</dbReference>
<dbReference type="InterPro" id="IPR019734">
    <property type="entry name" value="TPR_rpt"/>
</dbReference>
<reference evidence="3 4" key="1">
    <citation type="journal article" date="2007" name="PLoS Biol.">
        <title>Evolution of symbiotic bacteria in the distal human intestine.</title>
        <authorList>
            <person name="Xu J."/>
            <person name="Mahowald M.A."/>
            <person name="Ley R.E."/>
            <person name="Lozupone C.A."/>
            <person name="Hamady M."/>
            <person name="Martens E.C."/>
            <person name="Henrissat B."/>
            <person name="Coutinho P.M."/>
            <person name="Minx P."/>
            <person name="Latreille P."/>
            <person name="Cordum H."/>
            <person name="Van Brunt A."/>
            <person name="Kim K."/>
            <person name="Fulton R.S."/>
            <person name="Fulton L.A."/>
            <person name="Clifton S.W."/>
            <person name="Wilson R.K."/>
            <person name="Knight R.D."/>
            <person name="Gordon J.I."/>
        </authorList>
    </citation>
    <scope>NUCLEOTIDE SEQUENCE [LARGE SCALE GENOMIC DNA]</scope>
    <source>
        <strain evidence="4">ATCC 8503 / DSM 20701 / CIP 104284 / JCM 5825 / NCTC 11152</strain>
    </source>
</reference>
<dbReference type="PaxDb" id="435591-BDI_3157"/>
<dbReference type="HOGENOM" id="CLU_030491_0_0_10"/>
<protein>
    <submittedName>
        <fullName evidence="3">TPR-repeat-containing protein</fullName>
    </submittedName>
</protein>
<evidence type="ECO:0000256" key="2">
    <source>
        <dbReference type="SAM" id="Phobius"/>
    </source>
</evidence>
<dbReference type="InterPro" id="IPR011990">
    <property type="entry name" value="TPR-like_helical_dom_sf"/>
</dbReference>
<feature type="coiled-coil region" evidence="1">
    <location>
        <begin position="420"/>
        <end position="534"/>
    </location>
</feature>
<dbReference type="EMBL" id="CP000140">
    <property type="protein sequence ID" value="ABR44863.1"/>
    <property type="molecule type" value="Genomic_DNA"/>
</dbReference>
<evidence type="ECO:0000313" key="3">
    <source>
        <dbReference type="EMBL" id="ABR44863.1"/>
    </source>
</evidence>
<sequence length="634" mass="74067">MVIKIDPKSRDFQPRYSRLFVLFLPSTNNTQMKKNIVFLLILIPIIWISCDGMGHQTIDFRKVENLMPQHPDSALMLLEQIENKENLSRKDKAHYSLLLTEAEDKTYVTHTTDSLISIAADYYEKTDDLGRKAKAWYYKGRINQDLGHPLKAQEYYLKALRDEEKIEDHALLGRIHNHIGMLYAYQKVYEKALPFQKKAVENFHLINDSTGQVFALRDLGRTFLMLGLQDSSIICNQKAIALMRKRIIPSVYTELAGLYIDRQRMEEAHGLLRTSLQNVAKPQAKYPVYLVLGELYKKSGQIDSARFYLQACINSAPLPETRAGGLFHLKEIALEKGQWEQAALLSKQYELLKDSIEQGKNAESIRNVQAFYSYNEIEQDLWEARLYASKQKSFYSLLITACLFLLTVALLRFIHYRRERKSLLQRLKANEEQIQRNEQTLKNISDVKDSLQNEIQIYKTTERQLSKEKDEQLKRTNEEIRQKIMQLEKLSHTKDELEKNLLTLRSENSNLKKREQAREEERKKIEESERLQNERLYDKFRSPAGWEPTDTDWHKLFISVDKLYPKMVTTLQKSTSLNESERKICYLSKIGVKPGAIEILLGKGNVSVYRKRLYEKLNKKAGTAKDFDKYISDI</sequence>
<dbReference type="eggNOG" id="COG4191">
    <property type="taxonomic scope" value="Bacteria"/>
</dbReference>
<evidence type="ECO:0000256" key="1">
    <source>
        <dbReference type="SAM" id="Coils"/>
    </source>
</evidence>
<keyword evidence="2" id="KW-1133">Transmembrane helix</keyword>
<dbReference type="AlphaFoldDB" id="A6LGP9"/>
<dbReference type="STRING" id="435591.BDI_3157"/>
<dbReference type="Pfam" id="PF13181">
    <property type="entry name" value="TPR_8"/>
    <property type="match status" value="2"/>
</dbReference>
<dbReference type="SMART" id="SM00028">
    <property type="entry name" value="TPR"/>
    <property type="match status" value="4"/>
</dbReference>
<dbReference type="eggNOG" id="COG0457">
    <property type="taxonomic scope" value="Bacteria"/>
</dbReference>
<evidence type="ECO:0000313" key="4">
    <source>
        <dbReference type="Proteomes" id="UP000000566"/>
    </source>
</evidence>
<keyword evidence="4" id="KW-1185">Reference proteome</keyword>
<keyword evidence="2" id="KW-0812">Transmembrane</keyword>
<dbReference type="SUPFAM" id="SSF48452">
    <property type="entry name" value="TPR-like"/>
    <property type="match status" value="1"/>
</dbReference>
<dbReference type="Proteomes" id="UP000000566">
    <property type="component" value="Chromosome"/>
</dbReference>
<dbReference type="Pfam" id="PF13424">
    <property type="entry name" value="TPR_12"/>
    <property type="match status" value="1"/>
</dbReference>
<gene>
    <name evidence="3" type="ordered locus">BDI_3157</name>
</gene>
<dbReference type="KEGG" id="pdi:BDI_3157"/>
<name>A6LGP9_PARD8</name>